<dbReference type="UniPathway" id="UPA00219"/>
<dbReference type="InterPro" id="IPR005761">
    <property type="entry name" value="UDP-N-AcMur-Glu-dNH2Pim_ligase"/>
</dbReference>
<dbReference type="EMBL" id="VUNE01000002">
    <property type="protein sequence ID" value="MST62287.1"/>
    <property type="molecule type" value="Genomic_DNA"/>
</dbReference>
<evidence type="ECO:0000259" key="15">
    <source>
        <dbReference type="Pfam" id="PF02875"/>
    </source>
</evidence>
<evidence type="ECO:0000259" key="16">
    <source>
        <dbReference type="Pfam" id="PF08245"/>
    </source>
</evidence>
<dbReference type="Gene3D" id="3.40.1390.10">
    <property type="entry name" value="MurE/MurF, N-terminal domain"/>
    <property type="match status" value="1"/>
</dbReference>
<keyword evidence="10 12" id="KW-0131">Cell cycle</keyword>
<feature type="domain" description="Mur ligase N-terminal catalytic" evidence="14">
    <location>
        <begin position="28"/>
        <end position="92"/>
    </location>
</feature>
<gene>
    <name evidence="12" type="primary">murE</name>
    <name evidence="17" type="ORF">FYJ71_04765</name>
</gene>
<comment type="similarity">
    <text evidence="2 12">Belongs to the MurCDEF family. MurE subfamily.</text>
</comment>
<keyword evidence="18" id="KW-1185">Reference proteome</keyword>
<dbReference type="GO" id="GO:0071555">
    <property type="term" value="P:cell wall organization"/>
    <property type="evidence" value="ECO:0007669"/>
    <property type="project" value="UniProtKB-KW"/>
</dbReference>
<name>A0A6N7XFZ7_9FIRM</name>
<evidence type="ECO:0000256" key="9">
    <source>
        <dbReference type="ARBA" id="ARBA00022984"/>
    </source>
</evidence>
<dbReference type="GO" id="GO:0051301">
    <property type="term" value="P:cell division"/>
    <property type="evidence" value="ECO:0007669"/>
    <property type="project" value="UniProtKB-KW"/>
</dbReference>
<comment type="subcellular location">
    <subcellularLocation>
        <location evidence="12 13">Cytoplasm</location>
    </subcellularLocation>
</comment>
<evidence type="ECO:0000256" key="11">
    <source>
        <dbReference type="ARBA" id="ARBA00023316"/>
    </source>
</evidence>
<dbReference type="Pfam" id="PF01225">
    <property type="entry name" value="Mur_ligase"/>
    <property type="match status" value="1"/>
</dbReference>
<dbReference type="Gene3D" id="3.40.1190.10">
    <property type="entry name" value="Mur-like, catalytic domain"/>
    <property type="match status" value="1"/>
</dbReference>
<evidence type="ECO:0000256" key="1">
    <source>
        <dbReference type="ARBA" id="ARBA00004752"/>
    </source>
</evidence>
<feature type="binding site" evidence="12">
    <location>
        <position position="154"/>
    </location>
    <ligand>
        <name>UDP-N-acetyl-alpha-D-muramoyl-L-alanyl-D-glutamate</name>
        <dbReference type="ChEBI" id="CHEBI:83900"/>
    </ligand>
</feature>
<keyword evidence="3 12" id="KW-0963">Cytoplasm</keyword>
<dbReference type="InterPro" id="IPR013221">
    <property type="entry name" value="Mur_ligase_cen"/>
</dbReference>
<comment type="caution">
    <text evidence="12">Lacks conserved residue(s) required for the propagation of feature annotation.</text>
</comment>
<reference evidence="17 18" key="1">
    <citation type="submission" date="2019-08" db="EMBL/GenBank/DDBJ databases">
        <title>In-depth cultivation of the pig gut microbiome towards novel bacterial diversity and tailored functional studies.</title>
        <authorList>
            <person name="Wylensek D."/>
            <person name="Hitch T.C.A."/>
            <person name="Clavel T."/>
        </authorList>
    </citation>
    <scope>NUCLEOTIDE SEQUENCE [LARGE SCALE GENOMIC DNA]</scope>
    <source>
        <strain evidence="17 18">WCA-SAB-591-4A-A</strain>
    </source>
</reference>
<dbReference type="GO" id="GO:0008360">
    <property type="term" value="P:regulation of cell shape"/>
    <property type="evidence" value="ECO:0007669"/>
    <property type="project" value="UniProtKB-KW"/>
</dbReference>
<keyword evidence="7 12" id="KW-0067">ATP-binding</keyword>
<dbReference type="Pfam" id="PF08245">
    <property type="entry name" value="Mur_ligase_M"/>
    <property type="match status" value="1"/>
</dbReference>
<dbReference type="InterPro" id="IPR035911">
    <property type="entry name" value="MurE/MurF_N"/>
</dbReference>
<keyword evidence="11 12" id="KW-0961">Cell wall biogenesis/degradation</keyword>
<dbReference type="SUPFAM" id="SSF63418">
    <property type="entry name" value="MurE/MurF N-terminal domain"/>
    <property type="match status" value="1"/>
</dbReference>
<dbReference type="Pfam" id="PF02875">
    <property type="entry name" value="Mur_ligase_C"/>
    <property type="match status" value="1"/>
</dbReference>
<dbReference type="GO" id="GO:0005524">
    <property type="term" value="F:ATP binding"/>
    <property type="evidence" value="ECO:0007669"/>
    <property type="project" value="UniProtKB-UniRule"/>
</dbReference>
<dbReference type="NCBIfam" id="NF001126">
    <property type="entry name" value="PRK00139.1-4"/>
    <property type="match status" value="1"/>
</dbReference>
<feature type="modified residue" description="N6-carboxylysine" evidence="12">
    <location>
        <position position="224"/>
    </location>
</feature>
<keyword evidence="8 12" id="KW-0133">Cell shape</keyword>
<evidence type="ECO:0000259" key="14">
    <source>
        <dbReference type="Pfam" id="PF01225"/>
    </source>
</evidence>
<comment type="PTM">
    <text evidence="12">Carboxylation is probably crucial for Mg(2+) binding and, consequently, for the gamma-phosphate positioning of ATP.</text>
</comment>
<keyword evidence="4 12" id="KW-0436">Ligase</keyword>
<proteinExistence type="inferred from homology"/>
<dbReference type="PROSITE" id="PS01011">
    <property type="entry name" value="FOLYLPOLYGLU_SYNT_1"/>
    <property type="match status" value="1"/>
</dbReference>
<comment type="cofactor">
    <cofactor evidence="12">
        <name>Mg(2+)</name>
        <dbReference type="ChEBI" id="CHEBI:18420"/>
    </cofactor>
</comment>
<dbReference type="AlphaFoldDB" id="A0A6N7XFZ7"/>
<protein>
    <recommendedName>
        <fullName evidence="12">UDP-N-acetylmuramyl-tripeptide synthetase</fullName>
        <ecNumber evidence="12">6.3.2.-</ecNumber>
    </recommendedName>
    <alternativeName>
        <fullName evidence="12">UDP-MurNAc-tripeptide synthetase</fullName>
    </alternativeName>
</protein>
<keyword evidence="6 12" id="KW-0547">Nucleotide-binding</keyword>
<feature type="domain" description="Mur ligase central" evidence="16">
    <location>
        <begin position="111"/>
        <end position="317"/>
    </location>
</feature>
<dbReference type="GO" id="GO:0009252">
    <property type="term" value="P:peptidoglycan biosynthetic process"/>
    <property type="evidence" value="ECO:0007669"/>
    <property type="project" value="UniProtKB-UniRule"/>
</dbReference>
<evidence type="ECO:0000256" key="2">
    <source>
        <dbReference type="ARBA" id="ARBA00005898"/>
    </source>
</evidence>
<dbReference type="NCBIfam" id="TIGR01085">
    <property type="entry name" value="murE"/>
    <property type="match status" value="1"/>
</dbReference>
<evidence type="ECO:0000256" key="5">
    <source>
        <dbReference type="ARBA" id="ARBA00022618"/>
    </source>
</evidence>
<organism evidence="17 18">
    <name type="scientific">Peptostreptococcus porci</name>
    <dbReference type="NCBI Taxonomy" id="2652282"/>
    <lineage>
        <taxon>Bacteria</taxon>
        <taxon>Bacillati</taxon>
        <taxon>Bacillota</taxon>
        <taxon>Clostridia</taxon>
        <taxon>Peptostreptococcales</taxon>
        <taxon>Peptostreptococcaceae</taxon>
        <taxon>Peptostreptococcus</taxon>
    </lineage>
</organism>
<evidence type="ECO:0000256" key="7">
    <source>
        <dbReference type="ARBA" id="ARBA00022840"/>
    </source>
</evidence>
<dbReference type="PANTHER" id="PTHR23135">
    <property type="entry name" value="MUR LIGASE FAMILY MEMBER"/>
    <property type="match status" value="1"/>
</dbReference>
<evidence type="ECO:0000256" key="13">
    <source>
        <dbReference type="RuleBase" id="RU004135"/>
    </source>
</evidence>
<feature type="binding site" evidence="12">
    <location>
        <position position="33"/>
    </location>
    <ligand>
        <name>UDP-N-acetyl-alpha-D-muramoyl-L-alanyl-D-glutamate</name>
        <dbReference type="ChEBI" id="CHEBI:83900"/>
    </ligand>
</feature>
<feature type="binding site" evidence="12">
    <location>
        <position position="182"/>
    </location>
    <ligand>
        <name>UDP-N-acetyl-alpha-D-muramoyl-L-alanyl-D-glutamate</name>
        <dbReference type="ChEBI" id="CHEBI:83900"/>
    </ligand>
</feature>
<dbReference type="GO" id="GO:0000287">
    <property type="term" value="F:magnesium ion binding"/>
    <property type="evidence" value="ECO:0007669"/>
    <property type="project" value="UniProtKB-UniRule"/>
</dbReference>
<comment type="function">
    <text evidence="12">Catalyzes the addition of an amino acid to the nucleotide precursor UDP-N-acetylmuramoyl-L-alanyl-D-glutamate (UMAG) in the biosynthesis of bacterial cell-wall peptidoglycan.</text>
</comment>
<dbReference type="HAMAP" id="MF_00208">
    <property type="entry name" value="MurE"/>
    <property type="match status" value="1"/>
</dbReference>
<evidence type="ECO:0000313" key="17">
    <source>
        <dbReference type="EMBL" id="MST62287.1"/>
    </source>
</evidence>
<dbReference type="InterPro" id="IPR004101">
    <property type="entry name" value="Mur_ligase_C"/>
</dbReference>
<evidence type="ECO:0000256" key="6">
    <source>
        <dbReference type="ARBA" id="ARBA00022741"/>
    </source>
</evidence>
<feature type="domain" description="Mur ligase C-terminal" evidence="15">
    <location>
        <begin position="339"/>
        <end position="466"/>
    </location>
</feature>
<dbReference type="PANTHER" id="PTHR23135:SF4">
    <property type="entry name" value="UDP-N-ACETYLMURAMOYL-L-ALANYL-D-GLUTAMATE--2,6-DIAMINOPIMELATE LIGASE MURE HOMOLOG, CHLOROPLASTIC"/>
    <property type="match status" value="1"/>
</dbReference>
<comment type="caution">
    <text evidence="17">The sequence shown here is derived from an EMBL/GenBank/DDBJ whole genome shotgun (WGS) entry which is preliminary data.</text>
</comment>
<dbReference type="SUPFAM" id="SSF53623">
    <property type="entry name" value="MurD-like peptide ligases, catalytic domain"/>
    <property type="match status" value="1"/>
</dbReference>
<feature type="binding site" evidence="12">
    <location>
        <begin position="113"/>
        <end position="119"/>
    </location>
    <ligand>
        <name>ATP</name>
        <dbReference type="ChEBI" id="CHEBI:30616"/>
    </ligand>
</feature>
<dbReference type="InterPro" id="IPR036565">
    <property type="entry name" value="Mur-like_cat_sf"/>
</dbReference>
<evidence type="ECO:0000256" key="10">
    <source>
        <dbReference type="ARBA" id="ARBA00023306"/>
    </source>
</evidence>
<evidence type="ECO:0000256" key="8">
    <source>
        <dbReference type="ARBA" id="ARBA00022960"/>
    </source>
</evidence>
<evidence type="ECO:0000313" key="18">
    <source>
        <dbReference type="Proteomes" id="UP000440713"/>
    </source>
</evidence>
<dbReference type="InterPro" id="IPR000713">
    <property type="entry name" value="Mur_ligase_N"/>
</dbReference>
<dbReference type="GO" id="GO:0005737">
    <property type="term" value="C:cytoplasm"/>
    <property type="evidence" value="ECO:0007669"/>
    <property type="project" value="UniProtKB-SubCell"/>
</dbReference>
<dbReference type="EC" id="6.3.2.-" evidence="12"/>
<dbReference type="RefSeq" id="WP_154537681.1">
    <property type="nucleotide sequence ID" value="NZ_VUNE01000002.1"/>
</dbReference>
<keyword evidence="12" id="KW-0460">Magnesium</keyword>
<dbReference type="Gene3D" id="3.90.190.20">
    <property type="entry name" value="Mur ligase, C-terminal domain"/>
    <property type="match status" value="1"/>
</dbReference>
<dbReference type="InterPro" id="IPR018109">
    <property type="entry name" value="Folylpolyglutamate_synth_CS"/>
</dbReference>
<keyword evidence="5 12" id="KW-0132">Cell division</keyword>
<evidence type="ECO:0000256" key="4">
    <source>
        <dbReference type="ARBA" id="ARBA00022598"/>
    </source>
</evidence>
<dbReference type="InterPro" id="IPR036615">
    <property type="entry name" value="Mur_ligase_C_dom_sf"/>
</dbReference>
<evidence type="ECO:0000256" key="12">
    <source>
        <dbReference type="HAMAP-Rule" id="MF_00208"/>
    </source>
</evidence>
<keyword evidence="9 12" id="KW-0573">Peptidoglycan synthesis</keyword>
<feature type="binding site" evidence="12">
    <location>
        <position position="190"/>
    </location>
    <ligand>
        <name>UDP-N-acetyl-alpha-D-muramoyl-L-alanyl-D-glutamate</name>
        <dbReference type="ChEBI" id="CHEBI:83900"/>
    </ligand>
</feature>
<comment type="pathway">
    <text evidence="1 12 13">Cell wall biogenesis; peptidoglycan biosynthesis.</text>
</comment>
<evidence type="ECO:0000256" key="3">
    <source>
        <dbReference type="ARBA" id="ARBA00022490"/>
    </source>
</evidence>
<dbReference type="GO" id="GO:0004326">
    <property type="term" value="F:tetrahydrofolylpolyglutamate synthase activity"/>
    <property type="evidence" value="ECO:0007669"/>
    <property type="project" value="InterPro"/>
</dbReference>
<accession>A0A6N7XFZ7</accession>
<dbReference type="Proteomes" id="UP000440713">
    <property type="component" value="Unassembled WGS sequence"/>
</dbReference>
<sequence>MKLSDLLNGLEFVSNKTMLEMETIEIGDIAYDSRKAADGTIFVAIKGETLDGHDYIDSAYSNGARVFIINDNLELPEDAIKLIVSDSRAALSRMSSNFFGNPSSKMKIIGVTGTKGKTTITNYIKTVLCESGLNTGVIGTNGVFYNDIAEKTINTTPESYELHKTMRDMLDAGVECVTMEVSSGGLMMQRVDDVDFDIGVYTNLSPDHIGPKEHPTFEHYRECKARLFSMCRHGVVNLDDENAQYIIDSAKCDITTFSIDKESDLQASDIVLTRDEKSLGASFNFKRKNGNGLEVVNTHICSPGKFSIYNALAVIATCESLGIDREKSLQALSKAQVDGRVEVLPVLPYATVVLDYAHNGISLENVLNTLLQYKPNRLICVFGSIGGRSAIRRKELGDVAAKLCDVSVITTDNPDDEEPMKIIDDIAESFVDSKCEVYKIEDRAEAILKAMELAVEGDMIIIAGKGHEKYQYVKGQRIFYDEKAEVIKAASVVANNRN</sequence>
<feature type="binding site" evidence="12">
    <location>
        <begin position="155"/>
        <end position="156"/>
    </location>
    <ligand>
        <name>UDP-N-acetyl-alpha-D-muramoyl-L-alanyl-D-glutamate</name>
        <dbReference type="ChEBI" id="CHEBI:83900"/>
    </ligand>
</feature>
<dbReference type="SUPFAM" id="SSF53244">
    <property type="entry name" value="MurD-like peptide ligases, peptide-binding domain"/>
    <property type="match status" value="1"/>
</dbReference>